<evidence type="ECO:0000256" key="5">
    <source>
        <dbReference type="ARBA" id="ARBA00022989"/>
    </source>
</evidence>
<comment type="subcellular location">
    <subcellularLocation>
        <location evidence="1">Cell membrane</location>
        <topology evidence="1">Multi-pass membrane protein</topology>
    </subcellularLocation>
</comment>
<feature type="coiled-coil region" evidence="7">
    <location>
        <begin position="173"/>
        <end position="238"/>
    </location>
</feature>
<dbReference type="InterPro" id="IPR003439">
    <property type="entry name" value="ABC_transporter-like_ATP-bd"/>
</dbReference>
<dbReference type="PANTHER" id="PTHR43394">
    <property type="entry name" value="ATP-DEPENDENT PERMEASE MDL1, MITOCHONDRIAL"/>
    <property type="match status" value="1"/>
</dbReference>
<dbReference type="CDD" id="cd07346">
    <property type="entry name" value="ABC_6TM_exporters"/>
    <property type="match status" value="1"/>
</dbReference>
<protein>
    <recommendedName>
        <fullName evidence="13">ABC transporter ATP-binding protein</fullName>
    </recommendedName>
</protein>
<keyword evidence="6 8" id="KW-0472">Membrane</keyword>
<keyword evidence="5 8" id="KW-1133">Transmembrane helix</keyword>
<dbReference type="PANTHER" id="PTHR43394:SF1">
    <property type="entry name" value="ATP-BINDING CASSETTE SUB-FAMILY B MEMBER 10, MITOCHONDRIAL"/>
    <property type="match status" value="1"/>
</dbReference>
<dbReference type="InterPro" id="IPR027417">
    <property type="entry name" value="P-loop_NTPase"/>
</dbReference>
<evidence type="ECO:0000313" key="11">
    <source>
        <dbReference type="EMBL" id="RSU07310.1"/>
    </source>
</evidence>
<evidence type="ECO:0000256" key="1">
    <source>
        <dbReference type="ARBA" id="ARBA00004651"/>
    </source>
</evidence>
<proteinExistence type="predicted"/>
<comment type="caution">
    <text evidence="11">The sequence shown here is derived from an EMBL/GenBank/DDBJ whole genome shotgun (WGS) entry which is preliminary data.</text>
</comment>
<evidence type="ECO:0000259" key="9">
    <source>
        <dbReference type="PROSITE" id="PS50893"/>
    </source>
</evidence>
<dbReference type="PROSITE" id="PS00211">
    <property type="entry name" value="ABC_TRANSPORTER_1"/>
    <property type="match status" value="1"/>
</dbReference>
<dbReference type="Gene3D" id="3.40.50.300">
    <property type="entry name" value="P-loop containing nucleotide triphosphate hydrolases"/>
    <property type="match status" value="1"/>
</dbReference>
<evidence type="ECO:0000256" key="2">
    <source>
        <dbReference type="ARBA" id="ARBA00022692"/>
    </source>
</evidence>
<keyword evidence="12" id="KW-1185">Reference proteome</keyword>
<keyword evidence="2 8" id="KW-0812">Transmembrane</keyword>
<dbReference type="GO" id="GO:0016887">
    <property type="term" value="F:ATP hydrolysis activity"/>
    <property type="evidence" value="ECO:0007669"/>
    <property type="project" value="InterPro"/>
</dbReference>
<feature type="transmembrane region" description="Helical" evidence="8">
    <location>
        <begin position="235"/>
        <end position="259"/>
    </location>
</feature>
<dbReference type="InterPro" id="IPR003593">
    <property type="entry name" value="AAA+_ATPase"/>
</dbReference>
<keyword evidence="4" id="KW-0067">ATP-binding</keyword>
<organism evidence="11 12">
    <name type="scientific">Vagococcus entomophilus</name>
    <dbReference type="NCBI Taxonomy" id="1160095"/>
    <lineage>
        <taxon>Bacteria</taxon>
        <taxon>Bacillati</taxon>
        <taxon>Bacillota</taxon>
        <taxon>Bacilli</taxon>
        <taxon>Lactobacillales</taxon>
        <taxon>Enterococcaceae</taxon>
        <taxon>Vagococcus</taxon>
    </lineage>
</organism>
<keyword evidence="7" id="KW-0175">Coiled coil</keyword>
<dbReference type="GO" id="GO:0005886">
    <property type="term" value="C:plasma membrane"/>
    <property type="evidence" value="ECO:0007669"/>
    <property type="project" value="UniProtKB-SubCell"/>
</dbReference>
<dbReference type="Pfam" id="PF00664">
    <property type="entry name" value="ABC_membrane"/>
    <property type="match status" value="1"/>
</dbReference>
<dbReference type="InterPro" id="IPR011527">
    <property type="entry name" value="ABC1_TM_dom"/>
</dbReference>
<dbReference type="Pfam" id="PF00005">
    <property type="entry name" value="ABC_tran"/>
    <property type="match status" value="1"/>
</dbReference>
<dbReference type="SMART" id="SM00382">
    <property type="entry name" value="AAA"/>
    <property type="match status" value="1"/>
</dbReference>
<dbReference type="InterPro" id="IPR039421">
    <property type="entry name" value="Type_1_exporter"/>
</dbReference>
<feature type="domain" description="ABC transporter" evidence="9">
    <location>
        <begin position="326"/>
        <end position="555"/>
    </location>
</feature>
<feature type="transmembrane region" description="Helical" evidence="8">
    <location>
        <begin position="12"/>
        <end position="33"/>
    </location>
</feature>
<evidence type="ECO:0000256" key="8">
    <source>
        <dbReference type="SAM" id="Phobius"/>
    </source>
</evidence>
<dbReference type="SUPFAM" id="SSF52540">
    <property type="entry name" value="P-loop containing nucleoside triphosphate hydrolases"/>
    <property type="match status" value="1"/>
</dbReference>
<evidence type="ECO:0000256" key="7">
    <source>
        <dbReference type="SAM" id="Coils"/>
    </source>
</evidence>
<dbReference type="GO" id="GO:0005524">
    <property type="term" value="F:ATP binding"/>
    <property type="evidence" value="ECO:0007669"/>
    <property type="project" value="UniProtKB-KW"/>
</dbReference>
<name>A0A430AHC2_9ENTE</name>
<reference evidence="11 12" key="1">
    <citation type="submission" date="2017-05" db="EMBL/GenBank/DDBJ databases">
        <title>Vagococcus spp. assemblies.</title>
        <authorList>
            <person name="Gulvik C.A."/>
        </authorList>
    </citation>
    <scope>NUCLEOTIDE SEQUENCE [LARGE SCALE GENOMIC DNA]</scope>
    <source>
        <strain evidence="11 12">DSM 24756</strain>
    </source>
</reference>
<feature type="domain" description="ABC transmembrane type-1" evidence="10">
    <location>
        <begin position="14"/>
        <end position="294"/>
    </location>
</feature>
<dbReference type="SUPFAM" id="SSF90123">
    <property type="entry name" value="ABC transporter transmembrane region"/>
    <property type="match status" value="1"/>
</dbReference>
<evidence type="ECO:0000259" key="10">
    <source>
        <dbReference type="PROSITE" id="PS50929"/>
    </source>
</evidence>
<feature type="transmembrane region" description="Helical" evidence="8">
    <location>
        <begin position="151"/>
        <end position="169"/>
    </location>
</feature>
<dbReference type="AlphaFoldDB" id="A0A430AHC2"/>
<feature type="transmembrane region" description="Helical" evidence="8">
    <location>
        <begin position="45"/>
        <end position="69"/>
    </location>
</feature>
<evidence type="ECO:0000256" key="3">
    <source>
        <dbReference type="ARBA" id="ARBA00022741"/>
    </source>
</evidence>
<gene>
    <name evidence="11" type="ORF">CBF30_08650</name>
</gene>
<feature type="transmembrane region" description="Helical" evidence="8">
    <location>
        <begin position="127"/>
        <end position="145"/>
    </location>
</feature>
<keyword evidence="3" id="KW-0547">Nucleotide-binding</keyword>
<dbReference type="InterPro" id="IPR017871">
    <property type="entry name" value="ABC_transporter-like_CS"/>
</dbReference>
<evidence type="ECO:0000256" key="4">
    <source>
        <dbReference type="ARBA" id="ARBA00022840"/>
    </source>
</evidence>
<accession>A0A430AHC2</accession>
<dbReference type="OrthoDB" id="95687at2"/>
<dbReference type="RefSeq" id="WP_126825249.1">
    <property type="nucleotide sequence ID" value="NZ_JBHLWU010000002.1"/>
</dbReference>
<dbReference type="Gene3D" id="1.20.1560.10">
    <property type="entry name" value="ABC transporter type 1, transmembrane domain"/>
    <property type="match status" value="1"/>
</dbReference>
<dbReference type="EMBL" id="NGJZ01000002">
    <property type="protein sequence ID" value="RSU07310.1"/>
    <property type="molecule type" value="Genomic_DNA"/>
</dbReference>
<dbReference type="PROSITE" id="PS50929">
    <property type="entry name" value="ABC_TM1F"/>
    <property type="match status" value="1"/>
</dbReference>
<dbReference type="InterPro" id="IPR036640">
    <property type="entry name" value="ABC1_TM_sf"/>
</dbReference>
<evidence type="ECO:0000256" key="6">
    <source>
        <dbReference type="ARBA" id="ARBA00023136"/>
    </source>
</evidence>
<dbReference type="Proteomes" id="UP000288669">
    <property type="component" value="Unassembled WGS sequence"/>
</dbReference>
<evidence type="ECO:0000313" key="12">
    <source>
        <dbReference type="Proteomes" id="UP000288669"/>
    </source>
</evidence>
<evidence type="ECO:0008006" key="13">
    <source>
        <dbReference type="Google" id="ProtNLM"/>
    </source>
</evidence>
<dbReference type="PROSITE" id="PS50893">
    <property type="entry name" value="ABC_TRANSPORTER_2"/>
    <property type="match status" value="1"/>
</dbReference>
<sequence>MNKIVGKEKKLIMIFLVLSFIASTIEISFAPIIQSFIDALTNRELNMVGLSVLLFFLFIFFNFLFHYLATIIEFKLLKRIHLISKNQIMTNFLRLNLSIFRETTIGEKINVFDYNLEIYEQYYLENIFLVIQNLFVVSISFAYLLYLSPMISLVLFVCALLSFIIPSIASKKIDSLTEKNSKLKSKYLDVLKEIFGGFEVIKSFKVEKNFNAKHLKALTNLEQNNQQLKIQNNQFNIVIGSTQYLILIVCFCVSGYLVIQGKLSLGEMIAISQITNMVIQPLQLLGGAIVEIAGSKTIRNDLEQYVGTQQNHNKAKKIISNEFNVLELEDVSYPVNGAYKVLKNINLLFEKGKKYAIVGYSGSGKTTLLNIIAQLIDDYTGNILYNGQKINVGQEINYNTVFVHQDTFIFNENLKNNITLLQNYADSVVERAILFSELEEKNNCMGETIVNEKGVNLSGGERQRVAIARAVIRDAPIILMDEITSALDYKTGRQIIEKLLLNKEKTMIFVTHDLRKSFLNTMDQIICLKNGIIVEQGGYTELYQKQGFFYRLSNAS</sequence>
<dbReference type="GO" id="GO:0015421">
    <property type="term" value="F:ABC-type oligopeptide transporter activity"/>
    <property type="evidence" value="ECO:0007669"/>
    <property type="project" value="TreeGrafter"/>
</dbReference>